<dbReference type="EMBL" id="UGPW01000001">
    <property type="protein sequence ID" value="STY87326.1"/>
    <property type="molecule type" value="Genomic_DNA"/>
</dbReference>
<evidence type="ECO:0000313" key="2">
    <source>
        <dbReference type="EMBL" id="STY87326.1"/>
    </source>
</evidence>
<proteinExistence type="predicted"/>
<reference evidence="2 3" key="1">
    <citation type="submission" date="2018-06" db="EMBL/GenBank/DDBJ databases">
        <authorList>
            <consortium name="Pathogen Informatics"/>
            <person name="Doyle S."/>
        </authorList>
    </citation>
    <scope>NUCLEOTIDE SEQUENCE [LARGE SCALE GENOMIC DNA]</scope>
    <source>
        <strain evidence="2 3">NCTC11227</strain>
    </source>
</reference>
<evidence type="ECO:0000313" key="3">
    <source>
        <dbReference type="Proteomes" id="UP000255102"/>
    </source>
</evidence>
<feature type="transmembrane region" description="Helical" evidence="1">
    <location>
        <begin position="20"/>
        <end position="46"/>
    </location>
</feature>
<organism evidence="2 3">
    <name type="scientific">Moraxella ovis</name>
    <dbReference type="NCBI Taxonomy" id="29433"/>
    <lineage>
        <taxon>Bacteria</taxon>
        <taxon>Pseudomonadati</taxon>
        <taxon>Pseudomonadota</taxon>
        <taxon>Gammaproteobacteria</taxon>
        <taxon>Moraxellales</taxon>
        <taxon>Moraxellaceae</taxon>
        <taxon>Moraxella</taxon>
    </lineage>
</organism>
<name>A0A378PLQ4_9GAMM</name>
<protein>
    <submittedName>
        <fullName evidence="2">Uncharacterized protein</fullName>
    </submittedName>
</protein>
<dbReference type="AlphaFoldDB" id="A0A378PLQ4"/>
<keyword evidence="1" id="KW-0812">Transmembrane</keyword>
<keyword evidence="1" id="KW-0472">Membrane</keyword>
<dbReference type="Proteomes" id="UP000255102">
    <property type="component" value="Unassembled WGS sequence"/>
</dbReference>
<keyword evidence="1" id="KW-1133">Transmembrane helix</keyword>
<gene>
    <name evidence="2" type="ORF">NCTC11227_01333</name>
</gene>
<evidence type="ECO:0000256" key="1">
    <source>
        <dbReference type="SAM" id="Phobius"/>
    </source>
</evidence>
<sequence length="51" mass="6333">MNNKIKEYKSMMFWRNVYVYSPFIVMPTVVYFIQSGFAIMVILWLVERREY</sequence>
<accession>A0A378PLQ4</accession>